<dbReference type="KEGG" id="pbro:HOP40_07605"/>
<sequence length="262" mass="27825">MEPERSTGTSITRALRVVEAVAAAGDGVTAKAIARRLACPLPTVYRALGTLVQEGYLVRLQESRGYGLGYRIAELHRSLADQVRPPSPVRAVLHELHENLGATAHLVVFRDTDIVVAAVDDCADHPRPDGFDVGEPTPAHATAGGKVLLAPLRPARVSELIAPYGMPRLTSRTLVERRGLDRELMRVRSAGVAVEVEEYRAGTAGVAAPVTGPGGAVRSAIGVTVSRAEFTARRWELEVAVREAAGRVARAESDDVRAAGGH</sequence>
<dbReference type="SUPFAM" id="SSF46785">
    <property type="entry name" value="Winged helix' DNA-binding domain"/>
    <property type="match status" value="1"/>
</dbReference>
<evidence type="ECO:0000313" key="6">
    <source>
        <dbReference type="EMBL" id="QJY45684.1"/>
    </source>
</evidence>
<name>A0A6M6JCM1_9PSEU</name>
<keyword evidence="3" id="KW-0804">Transcription</keyword>
<proteinExistence type="predicted"/>
<dbReference type="Proteomes" id="UP000505377">
    <property type="component" value="Chromosome"/>
</dbReference>
<dbReference type="RefSeq" id="WP_172156041.1">
    <property type="nucleotide sequence ID" value="NZ_CP053564.1"/>
</dbReference>
<dbReference type="Gene3D" id="3.30.450.40">
    <property type="match status" value="1"/>
</dbReference>
<evidence type="ECO:0000256" key="3">
    <source>
        <dbReference type="ARBA" id="ARBA00023163"/>
    </source>
</evidence>
<keyword evidence="1" id="KW-0805">Transcription regulation</keyword>
<dbReference type="InterPro" id="IPR036388">
    <property type="entry name" value="WH-like_DNA-bd_sf"/>
</dbReference>
<evidence type="ECO:0000256" key="2">
    <source>
        <dbReference type="ARBA" id="ARBA00023125"/>
    </source>
</evidence>
<dbReference type="Pfam" id="PF09339">
    <property type="entry name" value="HTH_IclR"/>
    <property type="match status" value="1"/>
</dbReference>
<dbReference type="PROSITE" id="PS51078">
    <property type="entry name" value="ICLR_ED"/>
    <property type="match status" value="1"/>
</dbReference>
<dbReference type="PANTHER" id="PTHR30136">
    <property type="entry name" value="HELIX-TURN-HELIX TRANSCRIPTIONAL REGULATOR, ICLR FAMILY"/>
    <property type="match status" value="1"/>
</dbReference>
<evidence type="ECO:0000313" key="7">
    <source>
        <dbReference type="Proteomes" id="UP000505377"/>
    </source>
</evidence>
<evidence type="ECO:0000259" key="4">
    <source>
        <dbReference type="PROSITE" id="PS51077"/>
    </source>
</evidence>
<protein>
    <submittedName>
        <fullName evidence="6">IclR family transcriptional regulator</fullName>
    </submittedName>
</protein>
<evidence type="ECO:0000259" key="5">
    <source>
        <dbReference type="PROSITE" id="PS51078"/>
    </source>
</evidence>
<dbReference type="InterPro" id="IPR014757">
    <property type="entry name" value="Tscrpt_reg_IclR_C"/>
</dbReference>
<keyword evidence="2" id="KW-0238">DNA-binding</keyword>
<dbReference type="GO" id="GO:0003677">
    <property type="term" value="F:DNA binding"/>
    <property type="evidence" value="ECO:0007669"/>
    <property type="project" value="UniProtKB-KW"/>
</dbReference>
<dbReference type="GO" id="GO:0045892">
    <property type="term" value="P:negative regulation of DNA-templated transcription"/>
    <property type="evidence" value="ECO:0007669"/>
    <property type="project" value="TreeGrafter"/>
</dbReference>
<dbReference type="Gene3D" id="1.10.10.10">
    <property type="entry name" value="Winged helix-like DNA-binding domain superfamily/Winged helix DNA-binding domain"/>
    <property type="match status" value="1"/>
</dbReference>
<reference evidence="6 7" key="1">
    <citation type="submission" date="2020-05" db="EMBL/GenBank/DDBJ databases">
        <authorList>
            <person name="Mo P."/>
        </authorList>
    </citation>
    <scope>NUCLEOTIDE SEQUENCE [LARGE SCALE GENOMIC DNA]</scope>
    <source>
        <strain evidence="6 7">Gen01</strain>
    </source>
</reference>
<dbReference type="InterPro" id="IPR036390">
    <property type="entry name" value="WH_DNA-bd_sf"/>
</dbReference>
<feature type="domain" description="IclR-ED" evidence="5">
    <location>
        <begin position="71"/>
        <end position="254"/>
    </location>
</feature>
<keyword evidence="7" id="KW-1185">Reference proteome</keyword>
<dbReference type="AlphaFoldDB" id="A0A6M6JCM1"/>
<dbReference type="PANTHER" id="PTHR30136:SF24">
    <property type="entry name" value="HTH-TYPE TRANSCRIPTIONAL REPRESSOR ALLR"/>
    <property type="match status" value="1"/>
</dbReference>
<dbReference type="PROSITE" id="PS51077">
    <property type="entry name" value="HTH_ICLR"/>
    <property type="match status" value="1"/>
</dbReference>
<gene>
    <name evidence="6" type="ORF">HOP40_07605</name>
</gene>
<dbReference type="InterPro" id="IPR029016">
    <property type="entry name" value="GAF-like_dom_sf"/>
</dbReference>
<dbReference type="Pfam" id="PF01614">
    <property type="entry name" value="IclR_C"/>
    <property type="match status" value="1"/>
</dbReference>
<evidence type="ECO:0000256" key="1">
    <source>
        <dbReference type="ARBA" id="ARBA00023015"/>
    </source>
</evidence>
<dbReference type="InterPro" id="IPR005471">
    <property type="entry name" value="Tscrpt_reg_IclR_N"/>
</dbReference>
<dbReference type="GO" id="GO:0003700">
    <property type="term" value="F:DNA-binding transcription factor activity"/>
    <property type="evidence" value="ECO:0007669"/>
    <property type="project" value="TreeGrafter"/>
</dbReference>
<feature type="domain" description="HTH iclR-type" evidence="4">
    <location>
        <begin position="8"/>
        <end position="70"/>
    </location>
</feature>
<dbReference type="EMBL" id="CP053564">
    <property type="protein sequence ID" value="QJY45684.1"/>
    <property type="molecule type" value="Genomic_DNA"/>
</dbReference>
<organism evidence="6 7">
    <name type="scientific">Pseudonocardia broussonetiae</name>
    <dbReference type="NCBI Taxonomy" id="2736640"/>
    <lineage>
        <taxon>Bacteria</taxon>
        <taxon>Bacillati</taxon>
        <taxon>Actinomycetota</taxon>
        <taxon>Actinomycetes</taxon>
        <taxon>Pseudonocardiales</taxon>
        <taxon>Pseudonocardiaceae</taxon>
        <taxon>Pseudonocardia</taxon>
    </lineage>
</organism>
<dbReference type="SMART" id="SM00346">
    <property type="entry name" value="HTH_ICLR"/>
    <property type="match status" value="1"/>
</dbReference>
<dbReference type="SUPFAM" id="SSF55781">
    <property type="entry name" value="GAF domain-like"/>
    <property type="match status" value="1"/>
</dbReference>
<dbReference type="InterPro" id="IPR050707">
    <property type="entry name" value="HTH_MetabolicPath_Reg"/>
</dbReference>
<accession>A0A6M6JCM1</accession>